<proteinExistence type="predicted"/>
<comment type="caution">
    <text evidence="1">The sequence shown here is derived from an EMBL/GenBank/DDBJ whole genome shotgun (WGS) entry which is preliminary data.</text>
</comment>
<evidence type="ECO:0008006" key="3">
    <source>
        <dbReference type="Google" id="ProtNLM"/>
    </source>
</evidence>
<dbReference type="RefSeq" id="WP_289471302.1">
    <property type="nucleotide sequence ID" value="NZ_JAUCMM010000013.1"/>
</dbReference>
<sequence length="40" mass="4390">MDMLSIDTVPLFVVPGPESRAFVVHLDERRGTVHVDPADA</sequence>
<protein>
    <recommendedName>
        <fullName evidence="3">MBL fold metallo-hydrolase</fullName>
    </recommendedName>
</protein>
<reference evidence="1 2" key="1">
    <citation type="submission" date="2023-06" db="EMBL/GenBank/DDBJ databases">
        <authorList>
            <person name="Feng G."/>
            <person name="Li J."/>
            <person name="Zhu H."/>
        </authorList>
    </citation>
    <scope>NUCLEOTIDE SEQUENCE [LARGE SCALE GENOMIC DNA]</scope>
    <source>
        <strain evidence="1 2">RHCJP20</strain>
    </source>
</reference>
<dbReference type="EMBL" id="JAUCMM010000013">
    <property type="protein sequence ID" value="MDM7889739.1"/>
    <property type="molecule type" value="Genomic_DNA"/>
</dbReference>
<evidence type="ECO:0000313" key="2">
    <source>
        <dbReference type="Proteomes" id="UP001235720"/>
    </source>
</evidence>
<name>A0ABT7TLI6_9MICO</name>
<dbReference type="Proteomes" id="UP001235720">
    <property type="component" value="Unassembled WGS sequence"/>
</dbReference>
<keyword evidence="2" id="KW-1185">Reference proteome</keyword>
<evidence type="ECO:0000313" key="1">
    <source>
        <dbReference type="EMBL" id="MDM7889739.1"/>
    </source>
</evidence>
<accession>A0ABT7TLI6</accession>
<gene>
    <name evidence="1" type="ORF">QUG98_14890</name>
</gene>
<organism evidence="1 2">
    <name type="scientific">Curtobacterium subtropicum</name>
    <dbReference type="NCBI Taxonomy" id="3055138"/>
    <lineage>
        <taxon>Bacteria</taxon>
        <taxon>Bacillati</taxon>
        <taxon>Actinomycetota</taxon>
        <taxon>Actinomycetes</taxon>
        <taxon>Micrococcales</taxon>
        <taxon>Microbacteriaceae</taxon>
        <taxon>Curtobacterium</taxon>
    </lineage>
</organism>